<comment type="caution">
    <text evidence="1">The sequence shown here is derived from an EMBL/GenBank/DDBJ whole genome shotgun (WGS) entry which is preliminary data.</text>
</comment>
<name>A0A9D1FSZ5_9FIRM</name>
<organism evidence="1 2">
    <name type="scientific">Candidatus Caccousia stercoris</name>
    <dbReference type="NCBI Taxonomy" id="2840723"/>
    <lineage>
        <taxon>Bacteria</taxon>
        <taxon>Bacillati</taxon>
        <taxon>Bacillota</taxon>
        <taxon>Clostridia</taxon>
        <taxon>Eubacteriales</taxon>
        <taxon>Oscillospiraceae</taxon>
        <taxon>Oscillospiraceae incertae sedis</taxon>
        <taxon>Candidatus Caccousia</taxon>
    </lineage>
</organism>
<gene>
    <name evidence="1" type="ORF">IAD03_07580</name>
</gene>
<sequence>MRRKAAKRRLATEQLAIFDCETVLVRWGTALQRLAITTQPLKHNFPGEVRKIEVQSADRQSRAAPCSLIRTQPLKRNFPGEARKIMLQTADRR</sequence>
<reference evidence="1" key="1">
    <citation type="submission" date="2020-10" db="EMBL/GenBank/DDBJ databases">
        <authorList>
            <person name="Gilroy R."/>
        </authorList>
    </citation>
    <scope>NUCLEOTIDE SEQUENCE</scope>
    <source>
        <strain evidence="1">6086</strain>
    </source>
</reference>
<proteinExistence type="predicted"/>
<protein>
    <submittedName>
        <fullName evidence="1">Uncharacterized protein</fullName>
    </submittedName>
</protein>
<evidence type="ECO:0000313" key="2">
    <source>
        <dbReference type="Proteomes" id="UP000824141"/>
    </source>
</evidence>
<dbReference type="AlphaFoldDB" id="A0A9D1FSZ5"/>
<evidence type="ECO:0000313" key="1">
    <source>
        <dbReference type="EMBL" id="HIS79217.1"/>
    </source>
</evidence>
<accession>A0A9D1FSZ5</accession>
<dbReference type="EMBL" id="DVJM01000156">
    <property type="protein sequence ID" value="HIS79217.1"/>
    <property type="molecule type" value="Genomic_DNA"/>
</dbReference>
<reference evidence="1" key="2">
    <citation type="journal article" date="2021" name="PeerJ">
        <title>Extensive microbial diversity within the chicken gut microbiome revealed by metagenomics and culture.</title>
        <authorList>
            <person name="Gilroy R."/>
            <person name="Ravi A."/>
            <person name="Getino M."/>
            <person name="Pursley I."/>
            <person name="Horton D.L."/>
            <person name="Alikhan N.F."/>
            <person name="Baker D."/>
            <person name="Gharbi K."/>
            <person name="Hall N."/>
            <person name="Watson M."/>
            <person name="Adriaenssens E.M."/>
            <person name="Foster-Nyarko E."/>
            <person name="Jarju S."/>
            <person name="Secka A."/>
            <person name="Antonio M."/>
            <person name="Oren A."/>
            <person name="Chaudhuri R.R."/>
            <person name="La Ragione R."/>
            <person name="Hildebrand F."/>
            <person name="Pallen M.J."/>
        </authorList>
    </citation>
    <scope>NUCLEOTIDE SEQUENCE</scope>
    <source>
        <strain evidence="1">6086</strain>
    </source>
</reference>
<dbReference type="Proteomes" id="UP000824141">
    <property type="component" value="Unassembled WGS sequence"/>
</dbReference>